<dbReference type="GO" id="GO:0006914">
    <property type="term" value="P:autophagy"/>
    <property type="evidence" value="ECO:0007669"/>
    <property type="project" value="TreeGrafter"/>
</dbReference>
<dbReference type="InterPro" id="IPR019453">
    <property type="entry name" value="VPS39/TGFA1_Znf"/>
</dbReference>
<feature type="compositionally biased region" description="Basic and acidic residues" evidence="7">
    <location>
        <begin position="1416"/>
        <end position="1453"/>
    </location>
</feature>
<evidence type="ECO:0000256" key="4">
    <source>
        <dbReference type="ARBA" id="ARBA00022833"/>
    </source>
</evidence>
<dbReference type="InterPro" id="IPR001180">
    <property type="entry name" value="CNH_dom"/>
</dbReference>
<evidence type="ECO:0000256" key="3">
    <source>
        <dbReference type="ARBA" id="ARBA00022771"/>
    </source>
</evidence>
<feature type="region of interest" description="Disordered" evidence="7">
    <location>
        <begin position="1416"/>
        <end position="1561"/>
    </location>
</feature>
<gene>
    <name evidence="9" type="primary">VAM6_2</name>
    <name evidence="9" type="ORF">LTR82_007535</name>
</gene>
<feature type="compositionally biased region" description="Low complexity" evidence="7">
    <location>
        <begin position="538"/>
        <end position="550"/>
    </location>
</feature>
<evidence type="ECO:0000256" key="6">
    <source>
        <dbReference type="ARBA" id="ARBA00038201"/>
    </source>
</evidence>
<dbReference type="SUPFAM" id="SSF144232">
    <property type="entry name" value="HIT/MYND zinc finger-like"/>
    <property type="match status" value="1"/>
</dbReference>
<dbReference type="GO" id="GO:0034058">
    <property type="term" value="P:endosomal vesicle fusion"/>
    <property type="evidence" value="ECO:0007669"/>
    <property type="project" value="TreeGrafter"/>
</dbReference>
<dbReference type="GO" id="GO:0008270">
    <property type="term" value="F:zinc ion binding"/>
    <property type="evidence" value="ECO:0007669"/>
    <property type="project" value="UniProtKB-KW"/>
</dbReference>
<evidence type="ECO:0000256" key="5">
    <source>
        <dbReference type="ARBA" id="ARBA00023136"/>
    </source>
</evidence>
<dbReference type="GO" id="GO:0000329">
    <property type="term" value="C:fungal-type vacuole membrane"/>
    <property type="evidence" value="ECO:0007669"/>
    <property type="project" value="TreeGrafter"/>
</dbReference>
<dbReference type="Pfam" id="PF00780">
    <property type="entry name" value="CNH"/>
    <property type="match status" value="1"/>
</dbReference>
<organism evidence="9 10">
    <name type="scientific">Friedmanniomyces endolithicus</name>
    <dbReference type="NCBI Taxonomy" id="329885"/>
    <lineage>
        <taxon>Eukaryota</taxon>
        <taxon>Fungi</taxon>
        <taxon>Dikarya</taxon>
        <taxon>Ascomycota</taxon>
        <taxon>Pezizomycotina</taxon>
        <taxon>Dothideomycetes</taxon>
        <taxon>Dothideomycetidae</taxon>
        <taxon>Mycosphaerellales</taxon>
        <taxon>Teratosphaeriaceae</taxon>
        <taxon>Friedmanniomyces</taxon>
    </lineage>
</organism>
<dbReference type="InterPro" id="IPR002893">
    <property type="entry name" value="Znf_MYND"/>
</dbReference>
<feature type="region of interest" description="Disordered" evidence="7">
    <location>
        <begin position="1257"/>
        <end position="1347"/>
    </location>
</feature>
<dbReference type="InterPro" id="IPR019452">
    <property type="entry name" value="VPS39/TGF_beta_rcpt-assoc_1"/>
</dbReference>
<evidence type="ECO:0000259" key="8">
    <source>
        <dbReference type="PROSITE" id="PS50219"/>
    </source>
</evidence>
<dbReference type="PROSITE" id="PS50219">
    <property type="entry name" value="CNH"/>
    <property type="match status" value="1"/>
</dbReference>
<dbReference type="Pfam" id="PF10367">
    <property type="entry name" value="zf-Vps39_C"/>
    <property type="match status" value="1"/>
</dbReference>
<comment type="caution">
    <text evidence="9">The sequence shown here is derived from an EMBL/GenBank/DDBJ whole genome shotgun (WGS) entry which is preliminary data.</text>
</comment>
<accession>A0AAN6FQ51</accession>
<dbReference type="PANTHER" id="PTHR12894:SF49">
    <property type="entry name" value="VAM6_VPS39-LIKE PROTEIN"/>
    <property type="match status" value="1"/>
</dbReference>
<name>A0AAN6FQ51_9PEZI</name>
<dbReference type="PANTHER" id="PTHR12894">
    <property type="entry name" value="CNH DOMAIN CONTAINING"/>
    <property type="match status" value="1"/>
</dbReference>
<keyword evidence="2" id="KW-0479">Metal-binding</keyword>
<sequence>MLSAFQPKAIYELKPRDKSRIESLLAYGDRLLVGLSTGSLRIFRVNETSHSFDEPGLATEEGDQAPPSPSKAKAVDLLREEEKFSRKPVQQLAIVKEANLLVSLSDGYISLHDLQTFHLVERIERTKGAICFSVTSNVAKDAETGVPSLVSRMAVGVKRKLLCWTWRDMEMESTEPVELAMEATVKSLNWVHGGSGMVRLVVGMDPGFCIVDADAAGKGGPEGEGMKPVYKPASRQDTTSGELAGVRFAAVSSSGMGYMGMSSWVPKPMVTGLFENEILLAKDVNTLFTDIDGKALERRQVPWSLPPEAVGFSYPYMLALQVPEKGALQIRNPATLTLLQTIGLPSANILHVPQPNISLAHAGKGFLVASDRTIWRMDALPYDAQLAELVDRQRFDEAVSLLSLLEDTLIDDKLGRIREIKIQKAVSLFQQQKYRLALDLFTEAQAPPERVIALYPPSIAGELSSLLGLATEASEPDDVAEDEAGKLHEHPAKEGPLPTTPSKGAMSKIKSEHARKESDTASIKAAARADTDNISIRPSKASPAKAAAPADKPLEGEDLKLAVRCLCSFLAQARVQIQKYLSTDGTLKQDSPELDAETGKTAFANLLPSSLFTTKPDLHKIKWQAELLAAAKLVDTTLFRAYMLALPSLAGPLFRLDNFCSPDVVQASLYENERYGDLIDFLHGKKLHRQALEMLQKFGKGEAEHEDALPDGMKGAQRTVAYLKQLPPEMVDLVLEFVRWPLGVEKEKGMEVFVADTDFAERLPRGKVVEFLKDMDEGLEEEYLEHVVGELGDGTAEFHQRLVDIYIMRLKGRGAQDEGQTKQKLDAFLRNSTAYNKVATFRQLPTADATFYEARAIVLSAMGNHKQALSIYVFQLKDYAKAEQYCNDIYLRQQQDGAKDEACLVDTHAAHPMYERSTSEYGQPSAVREKDNVFAMLLGLYLRPPPGEEKRWPEALDLLSRHGARLPASSTLDLMPDDLAVSELQDYFLSRIRNATSVMRESAVVKSLAAVQRSNTERAWLLGPDALSEVGKKAGRNRRVRITDEDHCKVCHKRFGASAVRVYPDDGVVHYGCVPGKRAVVEGAAESGRRVGGKAQGQRVVTWVLSPLAVARLLRVWASNLRPYTIIAESYQSIMASRTYHGTQHRYQGRPRKYTVAMSNDEEIAPGFPKPPRPSHAGLDIQPQQQAPDESSSAAVKSDTASPLLASCLKPPATPSSPFSKPQLPASTSPNSPHYGKQMAVRRRRSMPELKFGMRVVRDSTPVPDDTLEPGEIRDEMEVDETTPARPREPENEMDINTLPSSNSNKPSTPSPITPLPSIEHVYISEPRQRSGSRASPVSSRSTTPSLVHSLDEHIMYTEYVPVPPRRDIAVMDASQQHTKAEWYTGDPPFLVMGCDRGKYLDDFNEDLRLQMEDVRDAEREKPPHLRKPKNDLAKHDTSKSWDRKFASRRDAESSTCPWMNETWGPPIENPLDLAARSPGGTGHPSATLRLNAQYGGTSPTSTKRPSIDNGVTGSPGKKPRLVLNVRPPTKEHRKLTSPALERSSESHPLLAPKPSPPRKPTICSDCKRHEDLTPLYLCEMCGQNAYCSRRCETTYAPLHTLTCKPTTPQSPQATDVAHLSIMDDPRNYAADNDVVMTTEVPRPPLKPRQIFGFRVINSRTMEYNVAGHSGSLWQDAESLRGDKWTVAMHDFWESAPRNKLWRRFAERAQEVPTGQIGRFVIGVLLEDERSLSFDVRDFDDTVEDDWRMAEELGAE</sequence>
<dbReference type="PROSITE" id="PS01360">
    <property type="entry name" value="ZF_MYND_1"/>
    <property type="match status" value="1"/>
</dbReference>
<evidence type="ECO:0000256" key="7">
    <source>
        <dbReference type="SAM" id="MobiDB-lite"/>
    </source>
</evidence>
<comment type="subcellular location">
    <subcellularLocation>
        <location evidence="1">Endomembrane system</location>
        <topology evidence="1">Peripheral membrane protein</topology>
    </subcellularLocation>
</comment>
<keyword evidence="3" id="KW-0863">Zinc-finger</keyword>
<evidence type="ECO:0000313" key="9">
    <source>
        <dbReference type="EMBL" id="KAK0321567.1"/>
    </source>
</evidence>
<keyword evidence="5" id="KW-0472">Membrane</keyword>
<dbReference type="Pfam" id="PF10366">
    <property type="entry name" value="Vps39_1"/>
    <property type="match status" value="1"/>
</dbReference>
<evidence type="ECO:0000313" key="10">
    <source>
        <dbReference type="Proteomes" id="UP001168146"/>
    </source>
</evidence>
<evidence type="ECO:0000256" key="1">
    <source>
        <dbReference type="ARBA" id="ARBA00004184"/>
    </source>
</evidence>
<dbReference type="EMBL" id="JASUXU010000020">
    <property type="protein sequence ID" value="KAK0321567.1"/>
    <property type="molecule type" value="Genomic_DNA"/>
</dbReference>
<dbReference type="InterPro" id="IPR032914">
    <property type="entry name" value="Vam6/VPS39/TRAP1"/>
</dbReference>
<protein>
    <submittedName>
        <fullName evidence="9">Vacuolar morphogenesis protein 6</fullName>
    </submittedName>
</protein>
<dbReference type="GO" id="GO:0012505">
    <property type="term" value="C:endomembrane system"/>
    <property type="evidence" value="ECO:0007669"/>
    <property type="project" value="UniProtKB-SubCell"/>
</dbReference>
<evidence type="ECO:0000256" key="2">
    <source>
        <dbReference type="ARBA" id="ARBA00022723"/>
    </source>
</evidence>
<feature type="compositionally biased region" description="Polar residues" evidence="7">
    <location>
        <begin position="1182"/>
        <end position="1201"/>
    </location>
</feature>
<feature type="compositionally biased region" description="Polar residues" evidence="7">
    <location>
        <begin position="1489"/>
        <end position="1513"/>
    </location>
</feature>
<feature type="compositionally biased region" description="Low complexity" evidence="7">
    <location>
        <begin position="1330"/>
        <end position="1346"/>
    </location>
</feature>
<proteinExistence type="inferred from homology"/>
<feature type="compositionally biased region" description="Basic and acidic residues" evidence="7">
    <location>
        <begin position="483"/>
        <end position="493"/>
    </location>
</feature>
<reference evidence="9" key="1">
    <citation type="submission" date="2021-12" db="EMBL/GenBank/DDBJ databases">
        <title>Black yeast isolated from Biological Soil Crust.</title>
        <authorList>
            <person name="Kurbessoian T."/>
        </authorList>
    </citation>
    <scope>NUCLEOTIDE SEQUENCE</scope>
    <source>
        <strain evidence="9">CCFEE 5208</strain>
    </source>
</reference>
<keyword evidence="4" id="KW-0862">Zinc</keyword>
<dbReference type="Proteomes" id="UP001168146">
    <property type="component" value="Unassembled WGS sequence"/>
</dbReference>
<feature type="region of interest" description="Disordered" evidence="7">
    <location>
        <begin position="1162"/>
        <end position="1241"/>
    </location>
</feature>
<feature type="compositionally biased region" description="Low complexity" evidence="7">
    <location>
        <begin position="1297"/>
        <end position="1308"/>
    </location>
</feature>
<feature type="domain" description="CNH" evidence="8">
    <location>
        <begin position="18"/>
        <end position="357"/>
    </location>
</feature>
<comment type="similarity">
    <text evidence="6">Belongs to the VAM6/VPS39 family.</text>
</comment>
<feature type="compositionally biased region" description="Polar residues" evidence="7">
    <location>
        <begin position="1216"/>
        <end position="1232"/>
    </location>
</feature>
<feature type="compositionally biased region" description="Basic and acidic residues" evidence="7">
    <location>
        <begin position="509"/>
        <end position="519"/>
    </location>
</feature>
<feature type="region of interest" description="Disordered" evidence="7">
    <location>
        <begin position="472"/>
        <end position="552"/>
    </location>
</feature>